<feature type="transmembrane region" description="Helical" evidence="1">
    <location>
        <begin position="194"/>
        <end position="214"/>
    </location>
</feature>
<feature type="transmembrane region" description="Helical" evidence="1">
    <location>
        <begin position="21"/>
        <end position="38"/>
    </location>
</feature>
<keyword evidence="4" id="KW-1185">Reference proteome</keyword>
<accession>A0ABX2A5H6</accession>
<feature type="transmembrane region" description="Helical" evidence="1">
    <location>
        <begin position="424"/>
        <end position="444"/>
    </location>
</feature>
<feature type="transmembrane region" description="Helical" evidence="1">
    <location>
        <begin position="58"/>
        <end position="85"/>
    </location>
</feature>
<gene>
    <name evidence="3" type="ORF">HDG69_002629</name>
</gene>
<name>A0ABX2A5H6_9MICO</name>
<evidence type="ECO:0000259" key="2">
    <source>
        <dbReference type="Pfam" id="PF01757"/>
    </source>
</evidence>
<proteinExistence type="predicted"/>
<feature type="transmembrane region" description="Helical" evidence="1">
    <location>
        <begin position="266"/>
        <end position="284"/>
    </location>
</feature>
<evidence type="ECO:0000313" key="3">
    <source>
        <dbReference type="EMBL" id="NOV98044.1"/>
    </source>
</evidence>
<feature type="transmembrane region" description="Helical" evidence="1">
    <location>
        <begin position="106"/>
        <end position="126"/>
    </location>
</feature>
<organism evidence="3 4">
    <name type="scientific">Isoptericola halotolerans</name>
    <dbReference type="NCBI Taxonomy" id="300560"/>
    <lineage>
        <taxon>Bacteria</taxon>
        <taxon>Bacillati</taxon>
        <taxon>Actinomycetota</taxon>
        <taxon>Actinomycetes</taxon>
        <taxon>Micrococcales</taxon>
        <taxon>Promicromonosporaceae</taxon>
        <taxon>Isoptericola</taxon>
    </lineage>
</organism>
<dbReference type="Proteomes" id="UP000757540">
    <property type="component" value="Unassembled WGS sequence"/>
</dbReference>
<protein>
    <submittedName>
        <fullName evidence="3">Peptidoglycan/LPS O-acetylase OafA/YrhL</fullName>
    </submittedName>
</protein>
<feature type="transmembrane region" description="Helical" evidence="1">
    <location>
        <begin position="226"/>
        <end position="246"/>
    </location>
</feature>
<comment type="caution">
    <text evidence="3">The sequence shown here is derived from an EMBL/GenBank/DDBJ whole genome shotgun (WGS) entry which is preliminary data.</text>
</comment>
<keyword evidence="1" id="KW-1133">Transmembrane helix</keyword>
<dbReference type="EMBL" id="JABEZU010000003">
    <property type="protein sequence ID" value="NOV98044.1"/>
    <property type="molecule type" value="Genomic_DNA"/>
</dbReference>
<feature type="transmembrane region" description="Helical" evidence="1">
    <location>
        <begin position="393"/>
        <end position="412"/>
    </location>
</feature>
<evidence type="ECO:0000256" key="1">
    <source>
        <dbReference type="SAM" id="Phobius"/>
    </source>
</evidence>
<dbReference type="Pfam" id="PF01757">
    <property type="entry name" value="Acyl_transf_3"/>
    <property type="match status" value="1"/>
</dbReference>
<reference evidence="3 4" key="1">
    <citation type="submission" date="2020-05" db="EMBL/GenBank/DDBJ databases">
        <title>Genomic Encyclopedia of Type Strains, Phase III (KMG-III): the genomes of soil and plant-associated and newly described type strains.</title>
        <authorList>
            <person name="Whitman W."/>
        </authorList>
    </citation>
    <scope>NUCLEOTIDE SEQUENCE [LARGE SCALE GENOMIC DNA]</scope>
    <source>
        <strain evidence="3 4">KCTC 19046</strain>
    </source>
</reference>
<sequence>MRPIRQAAARTPASRRRDLDLLRAAAICAVVVGHWLLMTVGRTHDGHLTGFTALPQLAWAHGLTWLFQVMPVFFLVGGAVSAISWTHQRDRGETATAWLLDRSARLFPPLTVFLLVVAAGAGVARLAHAPPDVVEQAVALVILPLWFLVVYLGVTALTPLTYRLHERYGLAVPVVLVAGVAAGDLLRFTTGHELAGAGSFVFGWLAVHHAGYAWHDGTLALGPRRAALIVVAGMAALVLLTVPGPYPVSMVTVPGAAMQNPAPPTLALLALATTQLGVVALLSRPARQWLARPGPWTAVVAVNTVVLTVYLWHLVAALLGALALDTLGWLPPSDPSTTAWWSGRVPWLAALAVVLAVLVMLLAPIENRASARRRPGVPTDGHRTRRAAAAARLARTGPVVGAYAATVGGLLWLTVAGTGRHGPLVLPTGALVMVLAGATVLHLARAAGCRSTAQ</sequence>
<keyword evidence="1" id="KW-0812">Transmembrane</keyword>
<feature type="transmembrane region" description="Helical" evidence="1">
    <location>
        <begin position="170"/>
        <end position="188"/>
    </location>
</feature>
<feature type="transmembrane region" description="Helical" evidence="1">
    <location>
        <begin position="296"/>
        <end position="324"/>
    </location>
</feature>
<dbReference type="RefSeq" id="WP_171784269.1">
    <property type="nucleotide sequence ID" value="NZ_JABEZU010000003.1"/>
</dbReference>
<feature type="transmembrane region" description="Helical" evidence="1">
    <location>
        <begin position="138"/>
        <end position="158"/>
    </location>
</feature>
<dbReference type="InterPro" id="IPR002656">
    <property type="entry name" value="Acyl_transf_3_dom"/>
</dbReference>
<evidence type="ECO:0000313" key="4">
    <source>
        <dbReference type="Proteomes" id="UP000757540"/>
    </source>
</evidence>
<feature type="domain" description="Acyltransferase 3" evidence="2">
    <location>
        <begin position="18"/>
        <end position="360"/>
    </location>
</feature>
<keyword evidence="1" id="KW-0472">Membrane</keyword>
<feature type="transmembrane region" description="Helical" evidence="1">
    <location>
        <begin position="344"/>
        <end position="365"/>
    </location>
</feature>